<evidence type="ECO:0000313" key="2">
    <source>
        <dbReference type="Proteomes" id="UP000609879"/>
    </source>
</evidence>
<protein>
    <submittedName>
        <fullName evidence="1">Uncharacterized protein</fullName>
    </submittedName>
</protein>
<name>A0ABQ3XWX6_9ACTN</name>
<accession>A0ABQ3XWX6</accession>
<dbReference type="RefSeq" id="WP_344300708.1">
    <property type="nucleotide sequence ID" value="NZ_BAAABO010000025.1"/>
</dbReference>
<proteinExistence type="predicted"/>
<reference evidence="1 2" key="1">
    <citation type="submission" date="2021-01" db="EMBL/GenBank/DDBJ databases">
        <title>Whole genome shotgun sequence of Actinoplanes deccanensis NBRC 13994.</title>
        <authorList>
            <person name="Komaki H."/>
            <person name="Tamura T."/>
        </authorList>
    </citation>
    <scope>NUCLEOTIDE SEQUENCE [LARGE SCALE GENOMIC DNA]</scope>
    <source>
        <strain evidence="1 2">NBRC 13994</strain>
    </source>
</reference>
<keyword evidence="2" id="KW-1185">Reference proteome</keyword>
<dbReference type="Proteomes" id="UP000609879">
    <property type="component" value="Unassembled WGS sequence"/>
</dbReference>
<gene>
    <name evidence="1" type="ORF">Ade02nite_08910</name>
</gene>
<dbReference type="EMBL" id="BOMI01000013">
    <property type="protein sequence ID" value="GID72250.1"/>
    <property type="molecule type" value="Genomic_DNA"/>
</dbReference>
<organism evidence="1 2">
    <name type="scientific">Paractinoplanes deccanensis</name>
    <dbReference type="NCBI Taxonomy" id="113561"/>
    <lineage>
        <taxon>Bacteria</taxon>
        <taxon>Bacillati</taxon>
        <taxon>Actinomycetota</taxon>
        <taxon>Actinomycetes</taxon>
        <taxon>Micromonosporales</taxon>
        <taxon>Micromonosporaceae</taxon>
        <taxon>Paractinoplanes</taxon>
    </lineage>
</organism>
<sequence length="201" mass="22321">MKGPLILPDIPALTDGDRAELSQILRGRQIQRFLLTVIALQSCTLQAIDCIRVLDNAAYCEKELDDLLVDRLFKNLESIFEALAGESIDESHIANLARCAEEISQLVEQLAVDRHPRAAAVTAAGQATPWTSAVRLTLVSVRVLPAAAQPRYAEEWQAELYELALSGASRWTQLIYALRILNEAWVLRAELKAPAPERIRP</sequence>
<evidence type="ECO:0000313" key="1">
    <source>
        <dbReference type="EMBL" id="GID72250.1"/>
    </source>
</evidence>
<comment type="caution">
    <text evidence="1">The sequence shown here is derived from an EMBL/GenBank/DDBJ whole genome shotgun (WGS) entry which is preliminary data.</text>
</comment>